<dbReference type="EMBL" id="JAAARO010000015">
    <property type="protein sequence ID" value="KAF5735693.1"/>
    <property type="molecule type" value="Genomic_DNA"/>
</dbReference>
<dbReference type="AlphaFoldDB" id="A0A7J7CNN3"/>
<proteinExistence type="predicted"/>
<evidence type="ECO:0000313" key="1">
    <source>
        <dbReference type="EMBL" id="KAF5735693.1"/>
    </source>
</evidence>
<name>A0A7J7CNN3_TRIWF</name>
<dbReference type="InParanoid" id="A0A7J7CNN3"/>
<reference evidence="1 2" key="1">
    <citation type="journal article" date="2020" name="Nat. Commun.">
        <title>Genome of Tripterygium wilfordii and identification of cytochrome P450 involved in triptolide biosynthesis.</title>
        <authorList>
            <person name="Tu L."/>
            <person name="Su P."/>
            <person name="Zhang Z."/>
            <person name="Gao L."/>
            <person name="Wang J."/>
            <person name="Hu T."/>
            <person name="Zhou J."/>
            <person name="Zhang Y."/>
            <person name="Zhao Y."/>
            <person name="Liu Y."/>
            <person name="Song Y."/>
            <person name="Tong Y."/>
            <person name="Lu Y."/>
            <person name="Yang J."/>
            <person name="Xu C."/>
            <person name="Jia M."/>
            <person name="Peters R.J."/>
            <person name="Huang L."/>
            <person name="Gao W."/>
        </authorList>
    </citation>
    <scope>NUCLEOTIDE SEQUENCE [LARGE SCALE GENOMIC DNA]</scope>
    <source>
        <strain evidence="2">cv. XIE 37</strain>
        <tissue evidence="1">Leaf</tissue>
    </source>
</reference>
<protein>
    <submittedName>
        <fullName evidence="1">Uncharacterized protein</fullName>
    </submittedName>
</protein>
<keyword evidence="2" id="KW-1185">Reference proteome</keyword>
<gene>
    <name evidence="1" type="ORF">HS088_TW15G01208</name>
</gene>
<sequence length="116" mass="12770">MLPQFFYPHADSRSAKFCCAWVHRSGMLTGDFVESPASCAGLVVLSAASSPAFSLFLKELVCRVFRPHVNRFLADPMPVSNNSPDSTVLICRVQADSTVENLHKMFGVENCYDGSH</sequence>
<dbReference type="Proteomes" id="UP000593562">
    <property type="component" value="Unassembled WGS sequence"/>
</dbReference>
<accession>A0A7J7CNN3</accession>
<comment type="caution">
    <text evidence="1">The sequence shown here is derived from an EMBL/GenBank/DDBJ whole genome shotgun (WGS) entry which is preliminary data.</text>
</comment>
<organism evidence="1 2">
    <name type="scientific">Tripterygium wilfordii</name>
    <name type="common">Thunder God vine</name>
    <dbReference type="NCBI Taxonomy" id="458696"/>
    <lineage>
        <taxon>Eukaryota</taxon>
        <taxon>Viridiplantae</taxon>
        <taxon>Streptophyta</taxon>
        <taxon>Embryophyta</taxon>
        <taxon>Tracheophyta</taxon>
        <taxon>Spermatophyta</taxon>
        <taxon>Magnoliopsida</taxon>
        <taxon>eudicotyledons</taxon>
        <taxon>Gunneridae</taxon>
        <taxon>Pentapetalae</taxon>
        <taxon>rosids</taxon>
        <taxon>fabids</taxon>
        <taxon>Celastrales</taxon>
        <taxon>Celastraceae</taxon>
        <taxon>Tripterygium</taxon>
    </lineage>
</organism>
<evidence type="ECO:0000313" key="2">
    <source>
        <dbReference type="Proteomes" id="UP000593562"/>
    </source>
</evidence>